<dbReference type="AlphaFoldDB" id="A0A382X756"/>
<accession>A0A382X756</accession>
<sequence>MFIYITIVVLLIIFVFNRIVLNKNGPDGNHSDDGIETFVFNNNAEGCMDGPPNSQRFWDYISTNESDYLAGEAFYFLSETYIALSRLIASAHVDLYDGPVFQKAHPAFPISQILPKNSAAEKTMDFEREINKLSDRSLLELVSKKS</sequence>
<protein>
    <submittedName>
        <fullName evidence="1">Uncharacterized protein</fullName>
    </submittedName>
</protein>
<proteinExistence type="predicted"/>
<name>A0A382X756_9ZZZZ</name>
<dbReference type="EMBL" id="UINC01165363">
    <property type="protein sequence ID" value="SVD66710.1"/>
    <property type="molecule type" value="Genomic_DNA"/>
</dbReference>
<organism evidence="1">
    <name type="scientific">marine metagenome</name>
    <dbReference type="NCBI Taxonomy" id="408172"/>
    <lineage>
        <taxon>unclassified sequences</taxon>
        <taxon>metagenomes</taxon>
        <taxon>ecological metagenomes</taxon>
    </lineage>
</organism>
<feature type="non-terminal residue" evidence="1">
    <location>
        <position position="146"/>
    </location>
</feature>
<evidence type="ECO:0000313" key="1">
    <source>
        <dbReference type="EMBL" id="SVD66710.1"/>
    </source>
</evidence>
<reference evidence="1" key="1">
    <citation type="submission" date="2018-05" db="EMBL/GenBank/DDBJ databases">
        <authorList>
            <person name="Lanie J.A."/>
            <person name="Ng W.-L."/>
            <person name="Kazmierczak K.M."/>
            <person name="Andrzejewski T.M."/>
            <person name="Davidsen T.M."/>
            <person name="Wayne K.J."/>
            <person name="Tettelin H."/>
            <person name="Glass J.I."/>
            <person name="Rusch D."/>
            <person name="Podicherti R."/>
            <person name="Tsui H.-C.T."/>
            <person name="Winkler M.E."/>
        </authorList>
    </citation>
    <scope>NUCLEOTIDE SEQUENCE</scope>
</reference>
<gene>
    <name evidence="1" type="ORF">METZ01_LOCUS419564</name>
</gene>